<accession>A0A9D4KDG2</accession>
<reference evidence="1" key="1">
    <citation type="journal article" date="2019" name="bioRxiv">
        <title>The Genome of the Zebra Mussel, Dreissena polymorpha: A Resource for Invasive Species Research.</title>
        <authorList>
            <person name="McCartney M.A."/>
            <person name="Auch B."/>
            <person name="Kono T."/>
            <person name="Mallez S."/>
            <person name="Zhang Y."/>
            <person name="Obille A."/>
            <person name="Becker A."/>
            <person name="Abrahante J.E."/>
            <person name="Garbe J."/>
            <person name="Badalamenti J.P."/>
            <person name="Herman A."/>
            <person name="Mangelson H."/>
            <person name="Liachko I."/>
            <person name="Sullivan S."/>
            <person name="Sone E.D."/>
            <person name="Koren S."/>
            <person name="Silverstein K.A.T."/>
            <person name="Beckman K.B."/>
            <person name="Gohl D.M."/>
        </authorList>
    </citation>
    <scope>NUCLEOTIDE SEQUENCE</scope>
    <source>
        <strain evidence="1">Duluth1</strain>
        <tissue evidence="1">Whole animal</tissue>
    </source>
</reference>
<keyword evidence="2" id="KW-1185">Reference proteome</keyword>
<comment type="caution">
    <text evidence="1">The sequence shown here is derived from an EMBL/GenBank/DDBJ whole genome shotgun (WGS) entry which is preliminary data.</text>
</comment>
<proteinExistence type="predicted"/>
<dbReference type="AlphaFoldDB" id="A0A9D4KDG2"/>
<gene>
    <name evidence="1" type="ORF">DPMN_110783</name>
</gene>
<dbReference type="Proteomes" id="UP000828390">
    <property type="component" value="Unassembled WGS sequence"/>
</dbReference>
<protein>
    <submittedName>
        <fullName evidence="1">Uncharacterized protein</fullName>
    </submittedName>
</protein>
<sequence>MADAGRRKDTTRYNELAMTIPQIKKPTARNFIQKIVASILDSHEYANNVELFADKNNDLTVHIHDTNTAPSSLFTDNFDIDSDQNIVLNINVNNKHFVIDQEIEPLQKNVFTVKDIKNVNVNGHEDNSAVDFITEDHENILHSISANEDRLVAEKETELIRSNDNVNNIIENENVNADNNATLLANLLTDESQLEVGDTAVNHEHILPENSEPRIENVKENLCPGQRMKGRLRPIWSRIYNFER</sequence>
<reference evidence="1" key="2">
    <citation type="submission" date="2020-11" db="EMBL/GenBank/DDBJ databases">
        <authorList>
            <person name="McCartney M.A."/>
            <person name="Auch B."/>
            <person name="Kono T."/>
            <person name="Mallez S."/>
            <person name="Becker A."/>
            <person name="Gohl D.M."/>
            <person name="Silverstein K.A.T."/>
            <person name="Koren S."/>
            <person name="Bechman K.B."/>
            <person name="Herman A."/>
            <person name="Abrahante J.E."/>
            <person name="Garbe J."/>
        </authorList>
    </citation>
    <scope>NUCLEOTIDE SEQUENCE</scope>
    <source>
        <strain evidence="1">Duluth1</strain>
        <tissue evidence="1">Whole animal</tissue>
    </source>
</reference>
<name>A0A9D4KDG2_DREPO</name>
<evidence type="ECO:0000313" key="1">
    <source>
        <dbReference type="EMBL" id="KAH3837394.1"/>
    </source>
</evidence>
<evidence type="ECO:0000313" key="2">
    <source>
        <dbReference type="Proteomes" id="UP000828390"/>
    </source>
</evidence>
<dbReference type="EMBL" id="JAIWYP010000004">
    <property type="protein sequence ID" value="KAH3837394.1"/>
    <property type="molecule type" value="Genomic_DNA"/>
</dbReference>
<organism evidence="1 2">
    <name type="scientific">Dreissena polymorpha</name>
    <name type="common">Zebra mussel</name>
    <name type="synonym">Mytilus polymorpha</name>
    <dbReference type="NCBI Taxonomy" id="45954"/>
    <lineage>
        <taxon>Eukaryota</taxon>
        <taxon>Metazoa</taxon>
        <taxon>Spiralia</taxon>
        <taxon>Lophotrochozoa</taxon>
        <taxon>Mollusca</taxon>
        <taxon>Bivalvia</taxon>
        <taxon>Autobranchia</taxon>
        <taxon>Heteroconchia</taxon>
        <taxon>Euheterodonta</taxon>
        <taxon>Imparidentia</taxon>
        <taxon>Neoheterodontei</taxon>
        <taxon>Myida</taxon>
        <taxon>Dreissenoidea</taxon>
        <taxon>Dreissenidae</taxon>
        <taxon>Dreissena</taxon>
    </lineage>
</organism>